<dbReference type="Proteomes" id="UP000186922">
    <property type="component" value="Unassembled WGS sequence"/>
</dbReference>
<name>A0A1D1VLV1_RAMVA</name>
<reference evidence="1 2" key="1">
    <citation type="journal article" date="2016" name="Nat. Commun.">
        <title>Extremotolerant tardigrade genome and improved radiotolerance of human cultured cells by tardigrade-unique protein.</title>
        <authorList>
            <person name="Hashimoto T."/>
            <person name="Horikawa D.D."/>
            <person name="Saito Y."/>
            <person name="Kuwahara H."/>
            <person name="Kozuka-Hata H."/>
            <person name="Shin-I T."/>
            <person name="Minakuchi Y."/>
            <person name="Ohishi K."/>
            <person name="Motoyama A."/>
            <person name="Aizu T."/>
            <person name="Enomoto A."/>
            <person name="Kondo K."/>
            <person name="Tanaka S."/>
            <person name="Hara Y."/>
            <person name="Koshikawa S."/>
            <person name="Sagara H."/>
            <person name="Miura T."/>
            <person name="Yokobori S."/>
            <person name="Miyagawa K."/>
            <person name="Suzuki Y."/>
            <person name="Kubo T."/>
            <person name="Oyama M."/>
            <person name="Kohara Y."/>
            <person name="Fujiyama A."/>
            <person name="Arakawa K."/>
            <person name="Katayama T."/>
            <person name="Toyoda A."/>
            <person name="Kunieda T."/>
        </authorList>
    </citation>
    <scope>NUCLEOTIDE SEQUENCE [LARGE SCALE GENOMIC DNA]</scope>
    <source>
        <strain evidence="1 2">YOKOZUNA-1</strain>
    </source>
</reference>
<evidence type="ECO:0000313" key="2">
    <source>
        <dbReference type="Proteomes" id="UP000186922"/>
    </source>
</evidence>
<dbReference type="AlphaFoldDB" id="A0A1D1VLV1"/>
<gene>
    <name evidence="1" type="primary">RvY_13134-1</name>
    <name evidence="1" type="synonym">RvY_13134.1</name>
    <name evidence="1" type="ORF">RvY_13134</name>
</gene>
<keyword evidence="2" id="KW-1185">Reference proteome</keyword>
<organism evidence="1 2">
    <name type="scientific">Ramazzottius varieornatus</name>
    <name type="common">Water bear</name>
    <name type="synonym">Tardigrade</name>
    <dbReference type="NCBI Taxonomy" id="947166"/>
    <lineage>
        <taxon>Eukaryota</taxon>
        <taxon>Metazoa</taxon>
        <taxon>Ecdysozoa</taxon>
        <taxon>Tardigrada</taxon>
        <taxon>Eutardigrada</taxon>
        <taxon>Parachela</taxon>
        <taxon>Hypsibioidea</taxon>
        <taxon>Ramazzottiidae</taxon>
        <taxon>Ramazzottius</taxon>
    </lineage>
</organism>
<sequence>MPHGGRSLWTPVGCTCAPLNTCARAGLPFTTWIVRLTEAVRSASLDDNQSGHRLSYDVLSNDARKVRKPKQNPWLPLEYFVVPRINRTFIFPYTCSIPYPQITGKKSDLARTLRSRRVAQVQRDSYWTLRSIKLNVNTSSLCSCVK</sequence>
<accession>A0A1D1VLV1</accession>
<evidence type="ECO:0000313" key="1">
    <source>
        <dbReference type="EMBL" id="GAV02590.1"/>
    </source>
</evidence>
<proteinExistence type="predicted"/>
<dbReference type="EMBL" id="BDGG01000008">
    <property type="protein sequence ID" value="GAV02590.1"/>
    <property type="molecule type" value="Genomic_DNA"/>
</dbReference>
<protein>
    <submittedName>
        <fullName evidence="1">Uncharacterized protein</fullName>
    </submittedName>
</protein>
<comment type="caution">
    <text evidence="1">The sequence shown here is derived from an EMBL/GenBank/DDBJ whole genome shotgun (WGS) entry which is preliminary data.</text>
</comment>